<dbReference type="Gene3D" id="2.10.220.10">
    <property type="entry name" value="Hormone Receptor, Insulin-like Growth Factor Receptor 1, Chain A, domain 2"/>
    <property type="match status" value="1"/>
</dbReference>
<feature type="domain" description="EGF-like" evidence="2">
    <location>
        <begin position="877"/>
        <end position="930"/>
    </location>
</feature>
<feature type="domain" description="EGF-like" evidence="2">
    <location>
        <begin position="436"/>
        <end position="481"/>
    </location>
</feature>
<feature type="domain" description="EGF-like" evidence="2">
    <location>
        <begin position="1000"/>
        <end position="1039"/>
    </location>
</feature>
<sequence>MKVGLKLFSTFLLSIVFSMTSKIPGFTDPPFLSPSKLSPEHLRIDYIFDTSSDFDGVSKQFLTEFLESSIQIVSYLLQDTFTTLLSSSSKSPFCPEFDQLDILKMLASDIILIVKNDKNSKNPLVLEDCSSQFYDQKLGLIKINIPLLLAENEISAIYDTVKGIAKAYFKTDEILEKLDELFDTSLGASCTVTCKVCNTNTGACVTCYDPTHMSIKNGVCYCTDPNSIFFPTTSSCICKNGYFLNSTNLCAPCPSICATCSSLTSCLSCVSPSQMTLYNNWCYCSNPEGSVFNSNTLLCNCPTGTWTNGQFCQTCNATCSACNSEDVCTSCTDAIHMNLIGGVCSCKDPNAAFNETLGLCECANGYYMNNTACVPCQASCGTCSNSTFCDTCVDLTHMLLVNGICTCSVENSYFNAKTQLCTCYNGSYMNGPSCANCQPPCGFCTSASNCISCVDSRMTLSSGVCTCPQNSAFSMTQVSCVCNIGLFFNSSQVCVPCLSTCATCNNTSSCLSCIDPNHMTLTTGNCACTDPKATFNSTSLLCICPDGMYMGSLGYCISCPSSCPLCTGSNNCLSCYSAASGYLPYTLINGICTCTVSNSQSSGKNGCVCANGYYQPPSQTQCLMCQGPCQNCFSTQAAIKCSSCVDPRMVLDNGYCQCSPSNSYYSPQSNSCQCNGGYYMNGFICSACSLPCETCSNSASSCASCILPSQMTLNSLNICVCTTPSGSYYNSQINQCVCPVKTYLNNTNCENCDETCMTCTNSTECLTCADPIHMTIDNGVCACPENSTFTGNNCTCDYDFFWHGNECVECQPPCQQCVNQATCISCFDSNNMILSNGACTCKDPNAVFDTTKDSCVCFDGYFSSNSICRACQTTCVTCQSSTACTNCIDQAHMTLLNGVCTCSDPNASFNSTQKICICDKGYQLANGVCITCPVQCSSCTANNVCIYCSNPQEMSVVSGNCVCNAANTIYDPISNSCICQEKYYYDGNACTACHSPICSTCESNRCLSCIDEVNMTLSSGMCYCNDPNSFFNISINACQCLNGYLPSQTGNSLECLQITGPCVQYSMDGSCMECITTRYSNMWIYKGQCYCTTPNMYYSTVLKDCFCNSGYYTTDNYDCNPDNQIPGCIKWNNVGCIECIASMNNYNSQCQCRYGYYNSTLNNCICSYEGPTYWNGNECAYCGCPSCSLDGTCLQECPQNQTWSTAYYSCACENNFYSCDNYNHCCTQSRTCQSIYSNGDCATCEGYWMTTSYVGNVIQCICQSGLAYNTELNDCYCPAGQYRSCSTCGCQNCGNYCNVCTSNSICTSCQPTFMVQNGVCTCDPNAFLSGGCICNNGFYMNSTYSCLPCPETCAKCTSNSVCTSCTSDYIYIDGICVCPDINSEFNTTTHQCECNLGYYNDSSSCVSCLATCYGCLEDGVTCTSCSDEKNMILNDGVCSCIDPNAVFNQTTLKCECPYGYYNNVCNACGPSCSQCTDNQCLSCYDSAHMVLVGNSCTCLDPNAYYVEWAKVCACSSGFYNSGQICVPFPGLMFNK</sequence>
<protein>
    <recommendedName>
        <fullName evidence="2">EGF-like domain-containing protein</fullName>
    </recommendedName>
</protein>
<accession>A0AAU9JB35</accession>
<comment type="caution">
    <text evidence="3">The sequence shown here is derived from an EMBL/GenBank/DDBJ whole genome shotgun (WGS) entry which is preliminary data.</text>
</comment>
<dbReference type="EMBL" id="CAJZBQ010000032">
    <property type="protein sequence ID" value="CAG9322896.1"/>
    <property type="molecule type" value="Genomic_DNA"/>
</dbReference>
<feature type="chain" id="PRO_5043919598" description="EGF-like domain-containing protein" evidence="1">
    <location>
        <begin position="21"/>
        <end position="1535"/>
    </location>
</feature>
<organism evidence="3 4">
    <name type="scientific">Blepharisma stoltei</name>
    <dbReference type="NCBI Taxonomy" id="1481888"/>
    <lineage>
        <taxon>Eukaryota</taxon>
        <taxon>Sar</taxon>
        <taxon>Alveolata</taxon>
        <taxon>Ciliophora</taxon>
        <taxon>Postciliodesmatophora</taxon>
        <taxon>Heterotrichea</taxon>
        <taxon>Heterotrichida</taxon>
        <taxon>Blepharismidae</taxon>
        <taxon>Blepharisma</taxon>
    </lineage>
</organism>
<evidence type="ECO:0000313" key="4">
    <source>
        <dbReference type="Proteomes" id="UP001162131"/>
    </source>
</evidence>
<dbReference type="PANTHER" id="PTHR15332:SF175">
    <property type="entry name" value="PROPROTEIN CONVERTASE SUBTILISIN_KEXIN TYPE 5-LIKE"/>
    <property type="match status" value="1"/>
</dbReference>
<evidence type="ECO:0000259" key="2">
    <source>
        <dbReference type="SMART" id="SM00181"/>
    </source>
</evidence>
<dbReference type="SUPFAM" id="SSF57184">
    <property type="entry name" value="Growth factor receptor domain"/>
    <property type="match status" value="9"/>
</dbReference>
<evidence type="ECO:0000313" key="3">
    <source>
        <dbReference type="EMBL" id="CAG9322896.1"/>
    </source>
</evidence>
<keyword evidence="4" id="KW-1185">Reference proteome</keyword>
<dbReference type="InterPro" id="IPR000742">
    <property type="entry name" value="EGF"/>
</dbReference>
<proteinExistence type="predicted"/>
<dbReference type="Proteomes" id="UP001162131">
    <property type="component" value="Unassembled WGS sequence"/>
</dbReference>
<evidence type="ECO:0000256" key="1">
    <source>
        <dbReference type="SAM" id="SignalP"/>
    </source>
</evidence>
<feature type="domain" description="EGF-like" evidence="2">
    <location>
        <begin position="1424"/>
        <end position="1466"/>
    </location>
</feature>
<name>A0AAU9JB35_9CILI</name>
<feature type="domain" description="EGF-like" evidence="2">
    <location>
        <begin position="1127"/>
        <end position="1165"/>
    </location>
</feature>
<dbReference type="SMART" id="SM00181">
    <property type="entry name" value="EGF"/>
    <property type="match status" value="10"/>
</dbReference>
<feature type="domain" description="EGF-like" evidence="2">
    <location>
        <begin position="330"/>
        <end position="374"/>
    </location>
</feature>
<dbReference type="PANTHER" id="PTHR15332">
    <property type="entry name" value="PROPROTEIN CONVERTASE SUBTILISIN_KEXIN TYPE 5-LIKE"/>
    <property type="match status" value="1"/>
</dbReference>
<feature type="signal peptide" evidence="1">
    <location>
        <begin position="1"/>
        <end position="20"/>
    </location>
</feature>
<feature type="domain" description="EGF-like" evidence="2">
    <location>
        <begin position="809"/>
        <end position="842"/>
    </location>
</feature>
<feature type="domain" description="EGF-like" evidence="2">
    <location>
        <begin position="375"/>
        <end position="406"/>
    </location>
</feature>
<reference evidence="3" key="1">
    <citation type="submission" date="2021-09" db="EMBL/GenBank/DDBJ databases">
        <authorList>
            <consortium name="AG Swart"/>
            <person name="Singh M."/>
            <person name="Singh A."/>
            <person name="Seah K."/>
            <person name="Emmerich C."/>
        </authorList>
    </citation>
    <scope>NUCLEOTIDE SEQUENCE</scope>
    <source>
        <strain evidence="3">ATCC30299</strain>
    </source>
</reference>
<dbReference type="InterPro" id="IPR006212">
    <property type="entry name" value="Furin_repeat"/>
</dbReference>
<feature type="domain" description="EGF-like" evidence="2">
    <location>
        <begin position="1231"/>
        <end position="1276"/>
    </location>
</feature>
<keyword evidence="1" id="KW-0732">Signal</keyword>
<dbReference type="InterPro" id="IPR009030">
    <property type="entry name" value="Growth_fac_rcpt_cys_sf"/>
</dbReference>
<gene>
    <name evidence="3" type="ORF">BSTOLATCC_MIC32006</name>
</gene>
<dbReference type="SMART" id="SM00261">
    <property type="entry name" value="FU"/>
    <property type="match status" value="13"/>
</dbReference>
<feature type="domain" description="EGF-like" evidence="2">
    <location>
        <begin position="624"/>
        <end position="657"/>
    </location>
</feature>